<dbReference type="InterPro" id="IPR029052">
    <property type="entry name" value="Metallo-depent_PP-like"/>
</dbReference>
<feature type="domain" description="Calcineurin-like phosphoesterase" evidence="1">
    <location>
        <begin position="3"/>
        <end position="127"/>
    </location>
</feature>
<dbReference type="EMBL" id="BOMP01000034">
    <property type="protein sequence ID" value="GIE39547.1"/>
    <property type="molecule type" value="Genomic_DNA"/>
</dbReference>
<dbReference type="EMBL" id="JACHNC010000001">
    <property type="protein sequence ID" value="MBB4752940.1"/>
    <property type="molecule type" value="Genomic_DNA"/>
</dbReference>
<sequence>MTTVVVIGDVGGCSAELARVLEPLIGVPDTVVVQVGDLVDRGPDTPGVLRIVEQRLAQGSPRWIQLLGNHEAPYVGGEPFWPEPLSASDGRLLERWWLTERLRVAAAVRTGAGEDFLITHAGLSPAVWRDLGGPVSAATAAELLNTRPEPLLWGCGGPLWVEPPELYGGWLAEWMPFSQIHGHSAIVSYRHESWMCEERIRQRSTVDWAARRTQTRVGGGRFIAVDPKHGRTGAVRWSPLVIEDARLLV</sequence>
<dbReference type="RefSeq" id="WP_188124692.1">
    <property type="nucleotide sequence ID" value="NZ_BOMP01000034.1"/>
</dbReference>
<evidence type="ECO:0000259" key="1">
    <source>
        <dbReference type="Pfam" id="PF00149"/>
    </source>
</evidence>
<accession>A0A7W7MKD2</accession>
<dbReference type="InterPro" id="IPR050126">
    <property type="entry name" value="Ap4A_hydrolase"/>
</dbReference>
<reference evidence="2 5" key="2">
    <citation type="submission" date="2021-01" db="EMBL/GenBank/DDBJ databases">
        <title>Whole genome shotgun sequence of Actinoplanes lobatus NBRC 12513.</title>
        <authorList>
            <person name="Komaki H."/>
            <person name="Tamura T."/>
        </authorList>
    </citation>
    <scope>NUCLEOTIDE SEQUENCE [LARGE SCALE GENOMIC DNA]</scope>
    <source>
        <strain evidence="2 5">NBRC 12513</strain>
    </source>
</reference>
<protein>
    <recommendedName>
        <fullName evidence="1">Calcineurin-like phosphoesterase domain-containing protein</fullName>
    </recommendedName>
</protein>
<evidence type="ECO:0000313" key="3">
    <source>
        <dbReference type="EMBL" id="MBB4752940.1"/>
    </source>
</evidence>
<dbReference type="PANTHER" id="PTHR42850">
    <property type="entry name" value="METALLOPHOSPHOESTERASE"/>
    <property type="match status" value="1"/>
</dbReference>
<dbReference type="GO" id="GO:0016791">
    <property type="term" value="F:phosphatase activity"/>
    <property type="evidence" value="ECO:0007669"/>
    <property type="project" value="TreeGrafter"/>
</dbReference>
<gene>
    <name evidence="2" type="ORF">Alo02nite_24450</name>
    <name evidence="3" type="ORF">BJ964_007101</name>
</gene>
<dbReference type="Pfam" id="PF00149">
    <property type="entry name" value="Metallophos"/>
    <property type="match status" value="1"/>
</dbReference>
<dbReference type="SUPFAM" id="SSF56300">
    <property type="entry name" value="Metallo-dependent phosphatases"/>
    <property type="match status" value="1"/>
</dbReference>
<dbReference type="GO" id="GO:0005737">
    <property type="term" value="C:cytoplasm"/>
    <property type="evidence" value="ECO:0007669"/>
    <property type="project" value="TreeGrafter"/>
</dbReference>
<reference evidence="3 4" key="1">
    <citation type="submission" date="2020-08" db="EMBL/GenBank/DDBJ databases">
        <title>Sequencing the genomes of 1000 actinobacteria strains.</title>
        <authorList>
            <person name="Klenk H.-P."/>
        </authorList>
    </citation>
    <scope>NUCLEOTIDE SEQUENCE [LARGE SCALE GENOMIC DNA]</scope>
    <source>
        <strain evidence="3 4">DSM 43150</strain>
    </source>
</reference>
<dbReference type="PANTHER" id="PTHR42850:SF4">
    <property type="entry name" value="ZINC-DEPENDENT ENDOPOLYPHOSPHATASE"/>
    <property type="match status" value="1"/>
</dbReference>
<dbReference type="Gene3D" id="3.60.21.10">
    <property type="match status" value="1"/>
</dbReference>
<proteinExistence type="predicted"/>
<evidence type="ECO:0000313" key="2">
    <source>
        <dbReference type="EMBL" id="GIE39547.1"/>
    </source>
</evidence>
<keyword evidence="5" id="KW-1185">Reference proteome</keyword>
<dbReference type="AlphaFoldDB" id="A0A7W7MKD2"/>
<evidence type="ECO:0000313" key="4">
    <source>
        <dbReference type="Proteomes" id="UP000590511"/>
    </source>
</evidence>
<dbReference type="Proteomes" id="UP000631312">
    <property type="component" value="Unassembled WGS sequence"/>
</dbReference>
<dbReference type="InterPro" id="IPR004843">
    <property type="entry name" value="Calcineurin-like_PHP"/>
</dbReference>
<evidence type="ECO:0000313" key="5">
    <source>
        <dbReference type="Proteomes" id="UP000631312"/>
    </source>
</evidence>
<comment type="caution">
    <text evidence="3">The sequence shown here is derived from an EMBL/GenBank/DDBJ whole genome shotgun (WGS) entry which is preliminary data.</text>
</comment>
<dbReference type="Proteomes" id="UP000590511">
    <property type="component" value="Unassembled WGS sequence"/>
</dbReference>
<name>A0A7W7MKD2_9ACTN</name>
<organism evidence="3 4">
    <name type="scientific">Actinoplanes lobatus</name>
    <dbReference type="NCBI Taxonomy" id="113568"/>
    <lineage>
        <taxon>Bacteria</taxon>
        <taxon>Bacillati</taxon>
        <taxon>Actinomycetota</taxon>
        <taxon>Actinomycetes</taxon>
        <taxon>Micromonosporales</taxon>
        <taxon>Micromonosporaceae</taxon>
        <taxon>Actinoplanes</taxon>
    </lineage>
</organism>